<accession>A0ABZ1WJL4</accession>
<keyword evidence="1" id="KW-0812">Transmembrane</keyword>
<sequence length="145" mass="15871">MSPTRMWSEHRWIYVGAIVVLVGMMIIGLFTYTQQKNTNEAYRKANQLNDALVAKGFASRNPSNIADTLGTDGGAICEDPNSSLRRGLWLVQLANGAGGPGMRPVIVDKRILEAGAEVIKVYCPDVLATYQKKINDLKTSDTVND</sequence>
<name>A0ABZ1WJL4_9ACTN</name>
<proteinExistence type="predicted"/>
<evidence type="ECO:0000313" key="3">
    <source>
        <dbReference type="Proteomes" id="UP001432014"/>
    </source>
</evidence>
<organism evidence="2 3">
    <name type="scientific">Kitasatospora herbaricolor</name>
    <dbReference type="NCBI Taxonomy" id="68217"/>
    <lineage>
        <taxon>Bacteria</taxon>
        <taxon>Bacillati</taxon>
        <taxon>Actinomycetota</taxon>
        <taxon>Actinomycetes</taxon>
        <taxon>Kitasatosporales</taxon>
        <taxon>Streptomycetaceae</taxon>
        <taxon>Kitasatospora</taxon>
    </lineage>
</organism>
<dbReference type="Proteomes" id="UP001432014">
    <property type="component" value="Chromosome"/>
</dbReference>
<keyword evidence="1" id="KW-1133">Transmembrane helix</keyword>
<evidence type="ECO:0000313" key="2">
    <source>
        <dbReference type="EMBL" id="WUS61121.1"/>
    </source>
</evidence>
<reference evidence="2 3" key="1">
    <citation type="submission" date="2022-10" db="EMBL/GenBank/DDBJ databases">
        <title>The complete genomes of actinobacterial strains from the NBC collection.</title>
        <authorList>
            <person name="Joergensen T.S."/>
            <person name="Alvarez Arevalo M."/>
            <person name="Sterndorff E.B."/>
            <person name="Faurdal D."/>
            <person name="Vuksanovic O."/>
            <person name="Mourched A.-S."/>
            <person name="Charusanti P."/>
            <person name="Shaw S."/>
            <person name="Blin K."/>
            <person name="Weber T."/>
        </authorList>
    </citation>
    <scope>NUCLEOTIDE SEQUENCE [LARGE SCALE GENOMIC DNA]</scope>
    <source>
        <strain evidence="2 3">NBC_01247</strain>
    </source>
</reference>
<protein>
    <submittedName>
        <fullName evidence="2">Uncharacterized protein</fullName>
    </submittedName>
</protein>
<keyword evidence="1" id="KW-0472">Membrane</keyword>
<feature type="transmembrane region" description="Helical" evidence="1">
    <location>
        <begin position="12"/>
        <end position="32"/>
    </location>
</feature>
<dbReference type="RefSeq" id="WP_329611781.1">
    <property type="nucleotide sequence ID" value="NZ_CP108482.1"/>
</dbReference>
<gene>
    <name evidence="2" type="ORF">OG469_39880</name>
</gene>
<keyword evidence="3" id="KW-1185">Reference proteome</keyword>
<dbReference type="EMBL" id="CP108482">
    <property type="protein sequence ID" value="WUS61121.1"/>
    <property type="molecule type" value="Genomic_DNA"/>
</dbReference>
<evidence type="ECO:0000256" key="1">
    <source>
        <dbReference type="SAM" id="Phobius"/>
    </source>
</evidence>